<evidence type="ECO:0000313" key="3">
    <source>
        <dbReference type="Proteomes" id="UP000576393"/>
    </source>
</evidence>
<evidence type="ECO:0000256" key="1">
    <source>
        <dbReference type="SAM" id="Phobius"/>
    </source>
</evidence>
<dbReference type="AlphaFoldDB" id="A0A852UWX7"/>
<comment type="caution">
    <text evidence="2">The sequence shown here is derived from an EMBL/GenBank/DDBJ whole genome shotgun (WGS) entry which is preliminary data.</text>
</comment>
<evidence type="ECO:0000313" key="2">
    <source>
        <dbReference type="EMBL" id="NYF40126.1"/>
    </source>
</evidence>
<keyword evidence="1" id="KW-1133">Transmembrane helix</keyword>
<keyword evidence="1" id="KW-0472">Membrane</keyword>
<accession>A0A852UWX7</accession>
<dbReference type="EMBL" id="JACCCO010000001">
    <property type="protein sequence ID" value="NYF40126.1"/>
    <property type="molecule type" value="Genomic_DNA"/>
</dbReference>
<feature type="transmembrane region" description="Helical" evidence="1">
    <location>
        <begin position="122"/>
        <end position="143"/>
    </location>
</feature>
<organism evidence="2 3">
    <name type="scientific">Streptosporangium sandarakinum</name>
    <dbReference type="NCBI Taxonomy" id="1260955"/>
    <lineage>
        <taxon>Bacteria</taxon>
        <taxon>Bacillati</taxon>
        <taxon>Actinomycetota</taxon>
        <taxon>Actinomycetes</taxon>
        <taxon>Streptosporangiales</taxon>
        <taxon>Streptosporangiaceae</taxon>
        <taxon>Streptosporangium</taxon>
    </lineage>
</organism>
<reference evidence="2 3" key="1">
    <citation type="submission" date="2020-07" db="EMBL/GenBank/DDBJ databases">
        <title>Sequencing the genomes of 1000 actinobacteria strains.</title>
        <authorList>
            <person name="Klenk H.-P."/>
        </authorList>
    </citation>
    <scope>NUCLEOTIDE SEQUENCE [LARGE SCALE GENOMIC DNA]</scope>
    <source>
        <strain evidence="2 3">DSM 45763</strain>
    </source>
</reference>
<sequence length="162" mass="16209">MCAVVFVLSGGAAAGDDVSVTPSTARPGQLVIVSVDPCVAPAVAYSAAFDSTSARLGDHDGAMYGTARVSFDTTPGSYVVTVRCVRGGPYNGTFTVGAPLPAGHSGGDPDREAEAASAVRTLWLFGALATVVTVLGTGLTLAIGRRARGDRETPAAQGDGPI</sequence>
<dbReference type="Proteomes" id="UP000576393">
    <property type="component" value="Unassembled WGS sequence"/>
</dbReference>
<protein>
    <submittedName>
        <fullName evidence="2">Uncharacterized protein</fullName>
    </submittedName>
</protein>
<keyword evidence="1" id="KW-0812">Transmembrane</keyword>
<dbReference type="RefSeq" id="WP_179819676.1">
    <property type="nucleotide sequence ID" value="NZ_JACCCO010000001.1"/>
</dbReference>
<name>A0A852UWX7_9ACTN</name>
<proteinExistence type="predicted"/>
<gene>
    <name evidence="2" type="ORF">HDA43_002285</name>
</gene>
<keyword evidence="3" id="KW-1185">Reference proteome</keyword>